<reference evidence="3 4" key="1">
    <citation type="submission" date="2017-08" db="EMBL/GenBank/DDBJ databases">
        <title>Acidophilic green algal genome provides insights into adaptation to an acidic environment.</title>
        <authorList>
            <person name="Hirooka S."/>
            <person name="Hirose Y."/>
            <person name="Kanesaki Y."/>
            <person name="Higuchi S."/>
            <person name="Fujiwara T."/>
            <person name="Onuma R."/>
            <person name="Era A."/>
            <person name="Ohbayashi R."/>
            <person name="Uzuka A."/>
            <person name="Nozaki H."/>
            <person name="Yoshikawa H."/>
            <person name="Miyagishima S.Y."/>
        </authorList>
    </citation>
    <scope>NUCLEOTIDE SEQUENCE [LARGE SCALE GENOMIC DNA]</scope>
    <source>
        <strain evidence="3 4">NIES-2499</strain>
    </source>
</reference>
<gene>
    <name evidence="3" type="ORF">CEUSTIGMA_g656.t1</name>
</gene>
<evidence type="ECO:0000313" key="3">
    <source>
        <dbReference type="EMBL" id="GAX73203.1"/>
    </source>
</evidence>
<organism evidence="3 4">
    <name type="scientific">Chlamydomonas eustigma</name>
    <dbReference type="NCBI Taxonomy" id="1157962"/>
    <lineage>
        <taxon>Eukaryota</taxon>
        <taxon>Viridiplantae</taxon>
        <taxon>Chlorophyta</taxon>
        <taxon>core chlorophytes</taxon>
        <taxon>Chlorophyceae</taxon>
        <taxon>CS clade</taxon>
        <taxon>Chlamydomonadales</taxon>
        <taxon>Chlamydomonadaceae</taxon>
        <taxon>Chlamydomonas</taxon>
    </lineage>
</organism>
<dbReference type="AlphaFoldDB" id="A0A250WQW2"/>
<name>A0A250WQW2_9CHLO</name>
<dbReference type="OrthoDB" id="535503at2759"/>
<protein>
    <submittedName>
        <fullName evidence="3">Uncharacterized protein</fullName>
    </submittedName>
</protein>
<keyword evidence="2" id="KW-1133">Transmembrane helix</keyword>
<accession>A0A250WQW2</accession>
<feature type="transmembrane region" description="Helical" evidence="2">
    <location>
        <begin position="148"/>
        <end position="167"/>
    </location>
</feature>
<evidence type="ECO:0000313" key="4">
    <source>
        <dbReference type="Proteomes" id="UP000232323"/>
    </source>
</evidence>
<proteinExistence type="predicted"/>
<evidence type="ECO:0000256" key="2">
    <source>
        <dbReference type="SAM" id="Phobius"/>
    </source>
</evidence>
<feature type="compositionally biased region" description="Basic and acidic residues" evidence="1">
    <location>
        <begin position="43"/>
        <end position="57"/>
    </location>
</feature>
<comment type="caution">
    <text evidence="3">The sequence shown here is derived from an EMBL/GenBank/DDBJ whole genome shotgun (WGS) entry which is preliminary data.</text>
</comment>
<keyword evidence="4" id="KW-1185">Reference proteome</keyword>
<dbReference type="EMBL" id="BEGY01000002">
    <property type="protein sequence ID" value="GAX73203.1"/>
    <property type="molecule type" value="Genomic_DNA"/>
</dbReference>
<keyword evidence="2" id="KW-0472">Membrane</keyword>
<dbReference type="Proteomes" id="UP000232323">
    <property type="component" value="Unassembled WGS sequence"/>
</dbReference>
<sequence>MQYNPMRCNNIPNQMRPCVCSSRFMLVRPAKPQIISAASKTANDTEKMSPKSIERENGVNAPPPALSLSEDTVSSSFSRENEAQTQLAAASSSGRGNVMIPEDVIKEFEMKLEGDLKSVGATLLAGIGVICWWRGVWALLDHYIADSVFGHIMCIVTGLMIILYVRVSGMKLANLFPPI</sequence>
<feature type="transmembrane region" description="Helical" evidence="2">
    <location>
        <begin position="116"/>
        <end position="136"/>
    </location>
</feature>
<dbReference type="STRING" id="1157962.A0A250WQW2"/>
<evidence type="ECO:0000256" key="1">
    <source>
        <dbReference type="SAM" id="MobiDB-lite"/>
    </source>
</evidence>
<feature type="region of interest" description="Disordered" evidence="1">
    <location>
        <begin position="36"/>
        <end position="73"/>
    </location>
</feature>
<keyword evidence="2" id="KW-0812">Transmembrane</keyword>